<dbReference type="Pfam" id="PF00370">
    <property type="entry name" value="FGGY_N"/>
    <property type="match status" value="1"/>
</dbReference>
<dbReference type="CDD" id="cd07773">
    <property type="entry name" value="ASKHA_NBD_FGGY_FK"/>
    <property type="match status" value="1"/>
</dbReference>
<dbReference type="EMBL" id="RCVN01000024">
    <property type="protein sequence ID" value="RMI83879.1"/>
    <property type="molecule type" value="Genomic_DNA"/>
</dbReference>
<dbReference type="Proteomes" id="UP000269505">
    <property type="component" value="Unassembled WGS sequence"/>
</dbReference>
<name>A0AAQ0S5G8_9STAP</name>
<dbReference type="SUPFAM" id="SSF53067">
    <property type="entry name" value="Actin-like ATPase domain"/>
    <property type="match status" value="2"/>
</dbReference>
<dbReference type="PANTHER" id="PTHR43095">
    <property type="entry name" value="SUGAR KINASE"/>
    <property type="match status" value="1"/>
</dbReference>
<feature type="domain" description="Carbohydrate kinase FGGY N-terminal" evidence="4">
    <location>
        <begin position="2"/>
        <end position="245"/>
    </location>
</feature>
<keyword evidence="2" id="KW-0808">Transferase</keyword>
<accession>A0AAQ0S5G8</accession>
<dbReference type="PANTHER" id="PTHR43095:SF5">
    <property type="entry name" value="XYLULOSE KINASE"/>
    <property type="match status" value="1"/>
</dbReference>
<keyword evidence="3" id="KW-0418">Kinase</keyword>
<keyword evidence="7" id="KW-1185">Reference proteome</keyword>
<dbReference type="RefSeq" id="WP_122065471.1">
    <property type="nucleotide sequence ID" value="NZ_JAHCSS010000018.1"/>
</dbReference>
<dbReference type="GO" id="GO:0005975">
    <property type="term" value="P:carbohydrate metabolic process"/>
    <property type="evidence" value="ECO:0007669"/>
    <property type="project" value="InterPro"/>
</dbReference>
<feature type="domain" description="Carbohydrate kinase FGGY C-terminal" evidence="5">
    <location>
        <begin position="255"/>
        <end position="449"/>
    </location>
</feature>
<dbReference type="PIRSF" id="PIRSF000538">
    <property type="entry name" value="GlpK"/>
    <property type="match status" value="1"/>
</dbReference>
<dbReference type="Gene3D" id="3.30.420.40">
    <property type="match status" value="2"/>
</dbReference>
<proteinExistence type="inferred from homology"/>
<evidence type="ECO:0000259" key="4">
    <source>
        <dbReference type="Pfam" id="PF00370"/>
    </source>
</evidence>
<dbReference type="InterPro" id="IPR018484">
    <property type="entry name" value="FGGY_N"/>
</dbReference>
<comment type="caution">
    <text evidence="6">The sequence shown here is derived from an EMBL/GenBank/DDBJ whole genome shotgun (WGS) entry which is preliminary data.</text>
</comment>
<dbReference type="GO" id="GO:0016301">
    <property type="term" value="F:kinase activity"/>
    <property type="evidence" value="ECO:0007669"/>
    <property type="project" value="UniProtKB-KW"/>
</dbReference>
<evidence type="ECO:0008006" key="8">
    <source>
        <dbReference type="Google" id="ProtNLM"/>
    </source>
</evidence>
<comment type="similarity">
    <text evidence="1">Belongs to the FGGY kinase family.</text>
</comment>
<dbReference type="InterPro" id="IPR000577">
    <property type="entry name" value="Carb_kinase_FGGY"/>
</dbReference>
<evidence type="ECO:0000256" key="2">
    <source>
        <dbReference type="ARBA" id="ARBA00022679"/>
    </source>
</evidence>
<evidence type="ECO:0000256" key="3">
    <source>
        <dbReference type="ARBA" id="ARBA00022777"/>
    </source>
</evidence>
<evidence type="ECO:0000259" key="5">
    <source>
        <dbReference type="Pfam" id="PF02782"/>
    </source>
</evidence>
<dbReference type="InterPro" id="IPR018485">
    <property type="entry name" value="FGGY_C"/>
</dbReference>
<organism evidence="6 7">
    <name type="scientific">Staphylococcus pseudoxylosus</name>
    <dbReference type="NCBI Taxonomy" id="2282419"/>
    <lineage>
        <taxon>Bacteria</taxon>
        <taxon>Bacillati</taxon>
        <taxon>Bacillota</taxon>
        <taxon>Bacilli</taxon>
        <taxon>Bacillales</taxon>
        <taxon>Staphylococcaceae</taxon>
        <taxon>Staphylococcus</taxon>
    </lineage>
</organism>
<evidence type="ECO:0000313" key="6">
    <source>
        <dbReference type="EMBL" id="RMI83879.1"/>
    </source>
</evidence>
<sequence>MYTIGIDIGTTNVKACLFKVPSFELITVQKFPTPTKYDEYGSEFLMDVIWSNLKKAIKKLGTAIEDMHLIKTISISSAAQSIVLYDSLETTLKPTITWYDPRSQQEAKIINKHLGSKYIYETTGIVSHSNHSLTKLMWLKNHKFNSFSQMKKWTCLSGFVAFKLTGEYATDESLASRTLLMNISNKSWSNDILSTYDLDINIFPKIVESGEAIAHLKPEISKKLGLSKETTVAIGGHDHMAGSVCTNLKSTGEMLNSTGTTEGLLLLNSKPILGDLAQNNALSNGVYVNENLFTIYSSLPTAGYSIDWFINTFLTNLDDFEKHTSKLHDIYIDNPNHLLEKLILYIPHLRGSGPPDRDFNAKALYYGLRDSTTKKDLLFSTLVGLCLELRVLNDIYDNLKTEPTKCIKVIGPAVKNPLWLQLKADILNIDIEAYKIDEAVAKGAAIVANLKQNFIKEVPEESFEVYKPNKKNHANFSRYYNELYLPFLNTKKKFDSFTII</sequence>
<dbReference type="AlphaFoldDB" id="A0AAQ0S5G8"/>
<evidence type="ECO:0000313" key="7">
    <source>
        <dbReference type="Proteomes" id="UP000269505"/>
    </source>
</evidence>
<dbReference type="InterPro" id="IPR043129">
    <property type="entry name" value="ATPase_NBD"/>
</dbReference>
<reference evidence="6 7" key="1">
    <citation type="submission" date="2018-10" db="EMBL/GenBank/DDBJ databases">
        <title>Staphylococcus pseudoxylosus sp. nov., isolated from bovine mastitis.</title>
        <authorList>
            <person name="Macfadyen A.C."/>
            <person name="Leroy S."/>
            <person name="Harrison E.M."/>
            <person name="Parkhill J."/>
            <person name="Holmes M.A."/>
            <person name="Paterson G.K."/>
        </authorList>
    </citation>
    <scope>NUCLEOTIDE SEQUENCE [LARGE SCALE GENOMIC DNA]</scope>
    <source>
        <strain evidence="6 7">S04009</strain>
    </source>
</reference>
<gene>
    <name evidence="6" type="ORF">D9V42_13970</name>
</gene>
<protein>
    <recommendedName>
        <fullName evidence="8">Carbohydrate kinase</fullName>
    </recommendedName>
</protein>
<dbReference type="Pfam" id="PF02782">
    <property type="entry name" value="FGGY_C"/>
    <property type="match status" value="1"/>
</dbReference>
<evidence type="ECO:0000256" key="1">
    <source>
        <dbReference type="ARBA" id="ARBA00009156"/>
    </source>
</evidence>
<dbReference type="InterPro" id="IPR050406">
    <property type="entry name" value="FGGY_Carb_Kinase"/>
</dbReference>